<gene>
    <name evidence="2" type="ORF">BRAN1462_LOCUS21230</name>
</gene>
<reference evidence="2" key="1">
    <citation type="submission" date="2021-01" db="EMBL/GenBank/DDBJ databases">
        <authorList>
            <person name="Corre E."/>
            <person name="Pelletier E."/>
            <person name="Niang G."/>
            <person name="Scheremetjew M."/>
            <person name="Finn R."/>
            <person name="Kale V."/>
            <person name="Holt S."/>
            <person name="Cochrane G."/>
            <person name="Meng A."/>
            <person name="Brown T."/>
            <person name="Cohen L."/>
        </authorList>
    </citation>
    <scope>NUCLEOTIDE SEQUENCE</scope>
    <source>
        <strain evidence="2">RCC3387</strain>
    </source>
</reference>
<proteinExistence type="predicted"/>
<evidence type="ECO:0000256" key="1">
    <source>
        <dbReference type="SAM" id="MobiDB-lite"/>
    </source>
</evidence>
<name>A0A7S2NRI4_9DINO</name>
<evidence type="ECO:0000313" key="2">
    <source>
        <dbReference type="EMBL" id="CAD9556403.1"/>
    </source>
</evidence>
<dbReference type="AlphaFoldDB" id="A0A7S2NRI4"/>
<feature type="region of interest" description="Disordered" evidence="1">
    <location>
        <begin position="205"/>
        <end position="226"/>
    </location>
</feature>
<organism evidence="2">
    <name type="scientific">Zooxanthella nutricula</name>
    <dbReference type="NCBI Taxonomy" id="1333877"/>
    <lineage>
        <taxon>Eukaryota</taxon>
        <taxon>Sar</taxon>
        <taxon>Alveolata</taxon>
        <taxon>Dinophyceae</taxon>
        <taxon>Peridiniales</taxon>
        <taxon>Peridiniales incertae sedis</taxon>
        <taxon>Zooxanthella</taxon>
    </lineage>
</organism>
<protein>
    <submittedName>
        <fullName evidence="2">Uncharacterized protein</fullName>
    </submittedName>
</protein>
<sequence length="390" mass="40284">MASEDMDREALVTPVPLAAPRGWGRRAALGTAAAACLGALVGLTGPHLASSWRRVVGIDAGKVSLLAETAGAAGVIPSAGITGARRPGTFEELESAEDVTFGDIARVMRPRVAHLGATDDAITESDWSAACDRVDPHGKGQVGLGTFGGFERVGQQGKLTKKACRTALATLVQWFPEMAYPLVEHEPLIVSLAFLGERAPADAPDVTSQLAAGSPASDPAAPPANTTECEEKAISLAIEVVLFVINLATAGTATGATAALSRAKASLVTELSPTLIKALAAEAHVLVEAYRHNNAHGMGEAVVAMFRELWNGHIVRACIDAIRAEMNWWDWATTGVTLVACLTLWLGSGGAVLAAQVALTILSATKLILAAIAVTVACDAEFGPNSTNST</sequence>
<accession>A0A7S2NRI4</accession>
<dbReference type="EMBL" id="HBGW01033643">
    <property type="protein sequence ID" value="CAD9556403.1"/>
    <property type="molecule type" value="Transcribed_RNA"/>
</dbReference>